<dbReference type="RefSeq" id="WP_108785365.1">
    <property type="nucleotide sequence ID" value="NZ_ONZG01000001.1"/>
</dbReference>
<dbReference type="AlphaFoldDB" id="A0A2R8C3Z2"/>
<protein>
    <recommendedName>
        <fullName evidence="3">Response regulatory domain-containing protein</fullName>
    </recommendedName>
</protein>
<dbReference type="OrthoDB" id="7871953at2"/>
<evidence type="ECO:0000313" key="2">
    <source>
        <dbReference type="Proteomes" id="UP000244898"/>
    </source>
</evidence>
<gene>
    <name evidence="1" type="ORF">TRM7615_00567</name>
</gene>
<reference evidence="2" key="1">
    <citation type="submission" date="2018-03" db="EMBL/GenBank/DDBJ databases">
        <authorList>
            <person name="Rodrigo-Torres L."/>
            <person name="Arahal R. D."/>
            <person name="Lucena T."/>
        </authorList>
    </citation>
    <scope>NUCLEOTIDE SEQUENCE [LARGE SCALE GENOMIC DNA]</scope>
    <source>
        <strain evidence="2">CECT 7615</strain>
    </source>
</reference>
<sequence>MNKNVNVQRISKLAHKVANIATETLSSIFSLPAKPKGVLVHSPSGTRWEEYDLLKPESANDSKKPQPKADAEEGYLLDPFTVTRHPVLVVGEISQPVRAIRGWVNYLGGEIATTCCLDLALESIVEDPLSWGLLVVCIDEINDLHETIDALLLVRSANPKLPIILLSEKFSRHEFGVERRAICDVSLKIPASFVAFQLAIAQAVSNNRLYGDAVVK</sequence>
<proteinExistence type="predicted"/>
<name>A0A2R8C3Z2_9RHOB</name>
<evidence type="ECO:0000313" key="1">
    <source>
        <dbReference type="EMBL" id="SPJ27086.1"/>
    </source>
</evidence>
<dbReference type="EMBL" id="ONZG01000001">
    <property type="protein sequence ID" value="SPJ27086.1"/>
    <property type="molecule type" value="Genomic_DNA"/>
</dbReference>
<accession>A0A2R8C3Z2</accession>
<dbReference type="Proteomes" id="UP000244898">
    <property type="component" value="Unassembled WGS sequence"/>
</dbReference>
<organism evidence="1 2">
    <name type="scientific">Falsiruegeria mediterranea M17</name>
    <dbReference type="NCBI Taxonomy" id="1200281"/>
    <lineage>
        <taxon>Bacteria</taxon>
        <taxon>Pseudomonadati</taxon>
        <taxon>Pseudomonadota</taxon>
        <taxon>Alphaproteobacteria</taxon>
        <taxon>Rhodobacterales</taxon>
        <taxon>Roseobacteraceae</taxon>
        <taxon>Falsiruegeria</taxon>
    </lineage>
</organism>
<keyword evidence="2" id="KW-1185">Reference proteome</keyword>
<evidence type="ECO:0008006" key="3">
    <source>
        <dbReference type="Google" id="ProtNLM"/>
    </source>
</evidence>